<proteinExistence type="predicted"/>
<dbReference type="EMBL" id="BMMZ01000007">
    <property type="protein sequence ID" value="GGL69665.1"/>
    <property type="molecule type" value="Genomic_DNA"/>
</dbReference>
<feature type="region of interest" description="Disordered" evidence="1">
    <location>
        <begin position="55"/>
        <end position="83"/>
    </location>
</feature>
<feature type="chain" id="PRO_5039502690" evidence="2">
    <location>
        <begin position="29"/>
        <end position="325"/>
    </location>
</feature>
<evidence type="ECO:0000313" key="3">
    <source>
        <dbReference type="EMBL" id="GGL69665.1"/>
    </source>
</evidence>
<keyword evidence="4" id="KW-1185">Reference proteome</keyword>
<comment type="caution">
    <text evidence="3">The sequence shown here is derived from an EMBL/GenBank/DDBJ whole genome shotgun (WGS) entry which is preliminary data.</text>
</comment>
<keyword evidence="2" id="KW-0732">Signal</keyword>
<evidence type="ECO:0000256" key="1">
    <source>
        <dbReference type="SAM" id="MobiDB-lite"/>
    </source>
</evidence>
<sequence length="325" mass="34168">MYHKTSAFVVLLLVLGVALVAKPSPAWAGPQMKCIHYKKYVGKSGQVTEVCDKSVPVTSSDNSNGSSGGGGSDTSVSTARTKSPKEIYDEKVAAIKKKNAAAMDAYKIALAQANDHYKTGECTFTPGGSFSGQDCAPTKPNLISIPKPPKGTPAPPPNTPLMPPEEAAYLAIATKLQINASGVGIGPDPDLSKWNMAVVGHSYWLWATGPTHLGPVSDSASGRTVTLEANLTKVTFDMGDGNTITCNGPGTPYPGDKDGLYSKSPTCSYTYATTSRHHTGGTYPVRATTYWSITYTAPDGNGTIPIVLATERDLKVGELQTVITH</sequence>
<dbReference type="Proteomes" id="UP000613840">
    <property type="component" value="Unassembled WGS sequence"/>
</dbReference>
<reference evidence="3" key="2">
    <citation type="submission" date="2020-09" db="EMBL/GenBank/DDBJ databases">
        <authorList>
            <person name="Sun Q."/>
            <person name="Zhou Y."/>
        </authorList>
    </citation>
    <scope>NUCLEOTIDE SEQUENCE</scope>
    <source>
        <strain evidence="3">CGMCC 4.7306</strain>
    </source>
</reference>
<gene>
    <name evidence="3" type="ORF">GCM10011575_30300</name>
</gene>
<evidence type="ECO:0000313" key="4">
    <source>
        <dbReference type="Proteomes" id="UP000613840"/>
    </source>
</evidence>
<accession>A0A917SDC3</accession>
<reference evidence="3" key="1">
    <citation type="journal article" date="2014" name="Int. J. Syst. Evol. Microbiol.">
        <title>Complete genome sequence of Corynebacterium casei LMG S-19264T (=DSM 44701T), isolated from a smear-ripened cheese.</title>
        <authorList>
            <consortium name="US DOE Joint Genome Institute (JGI-PGF)"/>
            <person name="Walter F."/>
            <person name="Albersmeier A."/>
            <person name="Kalinowski J."/>
            <person name="Ruckert C."/>
        </authorList>
    </citation>
    <scope>NUCLEOTIDE SEQUENCE</scope>
    <source>
        <strain evidence="3">CGMCC 4.7306</strain>
    </source>
</reference>
<protein>
    <submittedName>
        <fullName evidence="3">Uncharacterized protein</fullName>
    </submittedName>
</protein>
<dbReference type="AlphaFoldDB" id="A0A917SDC3"/>
<name>A0A917SDC3_9ACTN</name>
<organism evidence="3 4">
    <name type="scientific">Microlunatus endophyticus</name>
    <dbReference type="NCBI Taxonomy" id="1716077"/>
    <lineage>
        <taxon>Bacteria</taxon>
        <taxon>Bacillati</taxon>
        <taxon>Actinomycetota</taxon>
        <taxon>Actinomycetes</taxon>
        <taxon>Propionibacteriales</taxon>
        <taxon>Propionibacteriaceae</taxon>
        <taxon>Microlunatus</taxon>
    </lineage>
</organism>
<evidence type="ECO:0000256" key="2">
    <source>
        <dbReference type="SAM" id="SignalP"/>
    </source>
</evidence>
<feature type="signal peptide" evidence="2">
    <location>
        <begin position="1"/>
        <end position="28"/>
    </location>
</feature>